<keyword evidence="2" id="KW-1185">Reference proteome</keyword>
<dbReference type="SMART" id="SM00671">
    <property type="entry name" value="SEL1"/>
    <property type="match status" value="4"/>
</dbReference>
<comment type="caution">
    <text evidence="1">The sequence shown here is derived from an EMBL/GenBank/DDBJ whole genome shotgun (WGS) entry which is preliminary data.</text>
</comment>
<dbReference type="InterPro" id="IPR006597">
    <property type="entry name" value="Sel1-like"/>
</dbReference>
<sequence>MDLYEIAAHGRIATLQQAAQSGRVAAQLKLAVWLSLTAADAEEGMRWFRSAAACGDLTARKVLTAYVDSDQSEVQVVSRLRNLRRLPGFGWANLVTFAMDRALMRQAPLLLFRALALGLESDTDPDALLADKVLEALTYASALDEATIVVDRRAIEMLLDDCVARGNSNAALMLGMALSGNDVGAVRWQSLVTGQNHRKAAALLMRAADGGHAEAWTRLFEIHSNHNGSVANPPMARFCLEKAAAGGAVAAQRRLGAAILRAAGALREMELGMHWLFKAASAGDDHAQTLLHTFVLPVEGRDDQARRALISIAKSNPGLALRLEVAREFGLTKLEAMTVDLVAGQRPWGLVVGRNPFIRHIKLSAPRAVPAVSVEVQQKLARMAAQVASGSMRGTDLQDIEFRHRAVKLKQVLDAHGLPESLFFAKARSNDLEVLRSGGRWAHMAKADVDAAMA</sequence>
<dbReference type="InterPro" id="IPR011990">
    <property type="entry name" value="TPR-like_helical_dom_sf"/>
</dbReference>
<dbReference type="RefSeq" id="WP_310333194.1">
    <property type="nucleotide sequence ID" value="NZ_JAVDXV010000014.1"/>
</dbReference>
<dbReference type="Proteomes" id="UP001180825">
    <property type="component" value="Unassembled WGS sequence"/>
</dbReference>
<dbReference type="PANTHER" id="PTHR11102:SF160">
    <property type="entry name" value="ERAD-ASSOCIATED E3 UBIQUITIN-PROTEIN LIGASE COMPONENT HRD3"/>
    <property type="match status" value="1"/>
</dbReference>
<protein>
    <submittedName>
        <fullName evidence="1">TPR repeat protein</fullName>
    </submittedName>
</protein>
<gene>
    <name evidence="1" type="ORF">J2X21_005373</name>
</gene>
<dbReference type="InterPro" id="IPR050767">
    <property type="entry name" value="Sel1_AlgK"/>
</dbReference>
<accession>A0ABU2AGT8</accession>
<evidence type="ECO:0000313" key="1">
    <source>
        <dbReference type="EMBL" id="MDR7336200.1"/>
    </source>
</evidence>
<dbReference type="Pfam" id="PF08238">
    <property type="entry name" value="Sel1"/>
    <property type="match status" value="4"/>
</dbReference>
<dbReference type="Gene3D" id="1.25.40.10">
    <property type="entry name" value="Tetratricopeptide repeat domain"/>
    <property type="match status" value="1"/>
</dbReference>
<proteinExistence type="predicted"/>
<dbReference type="EMBL" id="JAVDXV010000014">
    <property type="protein sequence ID" value="MDR7336200.1"/>
    <property type="molecule type" value="Genomic_DNA"/>
</dbReference>
<dbReference type="SUPFAM" id="SSF81901">
    <property type="entry name" value="HCP-like"/>
    <property type="match status" value="1"/>
</dbReference>
<evidence type="ECO:0000313" key="2">
    <source>
        <dbReference type="Proteomes" id="UP001180825"/>
    </source>
</evidence>
<dbReference type="PANTHER" id="PTHR11102">
    <property type="entry name" value="SEL-1-LIKE PROTEIN"/>
    <property type="match status" value="1"/>
</dbReference>
<name>A0ABU2AGT8_9BURK</name>
<organism evidence="1 2">
    <name type="scientific">Roseateles asaccharophilus</name>
    <dbReference type="NCBI Taxonomy" id="582607"/>
    <lineage>
        <taxon>Bacteria</taxon>
        <taxon>Pseudomonadati</taxon>
        <taxon>Pseudomonadota</taxon>
        <taxon>Betaproteobacteria</taxon>
        <taxon>Burkholderiales</taxon>
        <taxon>Sphaerotilaceae</taxon>
        <taxon>Roseateles</taxon>
    </lineage>
</organism>
<reference evidence="1 2" key="1">
    <citation type="submission" date="2023-07" db="EMBL/GenBank/DDBJ databases">
        <title>Sorghum-associated microbial communities from plants grown in Nebraska, USA.</title>
        <authorList>
            <person name="Schachtman D."/>
        </authorList>
    </citation>
    <scope>NUCLEOTIDE SEQUENCE [LARGE SCALE GENOMIC DNA]</scope>
    <source>
        <strain evidence="1 2">BE316</strain>
    </source>
</reference>